<reference evidence="2 3" key="2">
    <citation type="journal article" date="2018" name="Int. J. Syst. Evol. Microbiol.">
        <title>Marinobacterium aestuarii sp. nov., a benzene-degrading marine bacterium isolated from estuary sediment.</title>
        <authorList>
            <person name="Bae S.S."/>
            <person name="Jung J."/>
            <person name="Chung D."/>
            <person name="Baek K."/>
        </authorList>
    </citation>
    <scope>NUCLEOTIDE SEQUENCE [LARGE SCALE GENOMIC DNA]</scope>
    <source>
        <strain evidence="2 3">ST58-10</strain>
    </source>
</reference>
<feature type="signal peptide" evidence="1">
    <location>
        <begin position="1"/>
        <end position="20"/>
    </location>
</feature>
<protein>
    <submittedName>
        <fullName evidence="2">Uncharacterized protein</fullName>
    </submittedName>
</protein>
<name>A0A1A9EWB6_9GAMM</name>
<evidence type="ECO:0000313" key="2">
    <source>
        <dbReference type="EMBL" id="ANG61931.1"/>
    </source>
</evidence>
<evidence type="ECO:0000313" key="3">
    <source>
        <dbReference type="Proteomes" id="UP000078070"/>
    </source>
</evidence>
<gene>
    <name evidence="2" type="ORF">A8C75_05145</name>
</gene>
<dbReference type="RefSeq" id="WP_067379069.1">
    <property type="nucleotide sequence ID" value="NZ_CP015839.1"/>
</dbReference>
<keyword evidence="1" id="KW-0732">Signal</keyword>
<keyword evidence="3" id="KW-1185">Reference proteome</keyword>
<proteinExistence type="predicted"/>
<dbReference type="OrthoDB" id="6088803at2"/>
<dbReference type="EMBL" id="CP015839">
    <property type="protein sequence ID" value="ANG61931.1"/>
    <property type="molecule type" value="Genomic_DNA"/>
</dbReference>
<sequence>MKRTFPLFVLLLLSAAPGRAEEPASAQNLKDGIYAACFRLNIEAKNTYKRIVANDKRSLTISQDHRSGQISVEEALTEAEQILKQQRVAYDHLANVLVATDRLACPETANRLGEVEMQ</sequence>
<organism evidence="2 3">
    <name type="scientific">Marinobacterium aestuarii</name>
    <dbReference type="NCBI Taxonomy" id="1821621"/>
    <lineage>
        <taxon>Bacteria</taxon>
        <taxon>Pseudomonadati</taxon>
        <taxon>Pseudomonadota</taxon>
        <taxon>Gammaproteobacteria</taxon>
        <taxon>Oceanospirillales</taxon>
        <taxon>Oceanospirillaceae</taxon>
        <taxon>Marinobacterium</taxon>
    </lineage>
</organism>
<dbReference type="KEGG" id="mars:A8C75_05145"/>
<accession>A0A1A9EWB6</accession>
<reference evidence="3" key="1">
    <citation type="submission" date="2016-05" db="EMBL/GenBank/DDBJ databases">
        <authorList>
            <person name="Baek K."/>
            <person name="Yang S.-J."/>
        </authorList>
    </citation>
    <scope>NUCLEOTIDE SEQUENCE [LARGE SCALE GENOMIC DNA]</scope>
    <source>
        <strain evidence="3">ST58-10</strain>
    </source>
</reference>
<dbReference type="AlphaFoldDB" id="A0A1A9EWB6"/>
<dbReference type="Proteomes" id="UP000078070">
    <property type="component" value="Chromosome"/>
</dbReference>
<feature type="chain" id="PRO_5008386492" evidence="1">
    <location>
        <begin position="21"/>
        <end position="118"/>
    </location>
</feature>
<evidence type="ECO:0000256" key="1">
    <source>
        <dbReference type="SAM" id="SignalP"/>
    </source>
</evidence>